<name>A0ACC3DEV4_9PEZI</name>
<protein>
    <submittedName>
        <fullName evidence="1">Uncharacterized protein</fullName>
    </submittedName>
</protein>
<evidence type="ECO:0000313" key="1">
    <source>
        <dbReference type="EMBL" id="KAK3066592.1"/>
    </source>
</evidence>
<dbReference type="EMBL" id="JAWDJW010005787">
    <property type="protein sequence ID" value="KAK3066592.1"/>
    <property type="molecule type" value="Genomic_DNA"/>
</dbReference>
<reference evidence="1" key="1">
    <citation type="submission" date="2024-09" db="EMBL/GenBank/DDBJ databases">
        <title>Black Yeasts Isolated from many extreme environments.</title>
        <authorList>
            <person name="Coleine C."/>
            <person name="Stajich J.E."/>
            <person name="Selbmann L."/>
        </authorList>
    </citation>
    <scope>NUCLEOTIDE SEQUENCE</scope>
    <source>
        <strain evidence="1">CCFEE 5737</strain>
    </source>
</reference>
<dbReference type="Proteomes" id="UP001186974">
    <property type="component" value="Unassembled WGS sequence"/>
</dbReference>
<accession>A0ACC3DEV4</accession>
<proteinExistence type="predicted"/>
<gene>
    <name evidence="1" type="ORF">LTS18_001619</name>
</gene>
<evidence type="ECO:0000313" key="2">
    <source>
        <dbReference type="Proteomes" id="UP001186974"/>
    </source>
</evidence>
<organism evidence="1 2">
    <name type="scientific">Coniosporium uncinatum</name>
    <dbReference type="NCBI Taxonomy" id="93489"/>
    <lineage>
        <taxon>Eukaryota</taxon>
        <taxon>Fungi</taxon>
        <taxon>Dikarya</taxon>
        <taxon>Ascomycota</taxon>
        <taxon>Pezizomycotina</taxon>
        <taxon>Dothideomycetes</taxon>
        <taxon>Dothideomycetes incertae sedis</taxon>
        <taxon>Coniosporium</taxon>
    </lineage>
</organism>
<feature type="non-terminal residue" evidence="1">
    <location>
        <position position="90"/>
    </location>
</feature>
<keyword evidence="2" id="KW-1185">Reference proteome</keyword>
<comment type="caution">
    <text evidence="1">The sequence shown here is derived from an EMBL/GenBank/DDBJ whole genome shotgun (WGS) entry which is preliminary data.</text>
</comment>
<sequence>MAPHTSSNATFATNGFTPLPDFNLSAFDEQFSVQVTDPMLDLQSTFEPIETMFDMPADIDWRLWDNFVQDGSSHHETYSVASTDVMSHLL</sequence>